<feature type="region of interest" description="Disordered" evidence="1">
    <location>
        <begin position="153"/>
        <end position="920"/>
    </location>
</feature>
<organism evidence="3 4">
    <name type="scientific">Friedmanniomyces endolithicus</name>
    <dbReference type="NCBI Taxonomy" id="329885"/>
    <lineage>
        <taxon>Eukaryota</taxon>
        <taxon>Fungi</taxon>
        <taxon>Dikarya</taxon>
        <taxon>Ascomycota</taxon>
        <taxon>Pezizomycotina</taxon>
        <taxon>Dothideomycetes</taxon>
        <taxon>Dothideomycetidae</taxon>
        <taxon>Mycosphaerellales</taxon>
        <taxon>Teratosphaeriaceae</taxon>
        <taxon>Friedmanniomyces</taxon>
    </lineage>
</organism>
<evidence type="ECO:0000313" key="4">
    <source>
        <dbReference type="Proteomes" id="UP000310066"/>
    </source>
</evidence>
<dbReference type="InterPro" id="IPR052981">
    <property type="entry name" value="Ingression_C2_domain"/>
</dbReference>
<evidence type="ECO:0000313" key="3">
    <source>
        <dbReference type="EMBL" id="TKA49739.1"/>
    </source>
</evidence>
<feature type="domain" description="C2" evidence="2">
    <location>
        <begin position="10"/>
        <end position="131"/>
    </location>
</feature>
<feature type="compositionally biased region" description="Pro residues" evidence="1">
    <location>
        <begin position="232"/>
        <end position="245"/>
    </location>
</feature>
<evidence type="ECO:0000256" key="1">
    <source>
        <dbReference type="SAM" id="MobiDB-lite"/>
    </source>
</evidence>
<dbReference type="InterPro" id="IPR000008">
    <property type="entry name" value="C2_dom"/>
</dbReference>
<feature type="compositionally biased region" description="Polar residues" evidence="1">
    <location>
        <begin position="299"/>
        <end position="331"/>
    </location>
</feature>
<dbReference type="SUPFAM" id="SSF49562">
    <property type="entry name" value="C2 domain (Calcium/lipid-binding domain, CaLB)"/>
    <property type="match status" value="1"/>
</dbReference>
<proteinExistence type="predicted"/>
<dbReference type="Proteomes" id="UP000310066">
    <property type="component" value="Unassembled WGS sequence"/>
</dbReference>
<dbReference type="SMART" id="SM00239">
    <property type="entry name" value="C2"/>
    <property type="match status" value="1"/>
</dbReference>
<feature type="compositionally biased region" description="Low complexity" evidence="1">
    <location>
        <begin position="873"/>
        <end position="885"/>
    </location>
</feature>
<comment type="caution">
    <text evidence="3">The sequence shown here is derived from an EMBL/GenBank/DDBJ whole genome shotgun (WGS) entry which is preliminary data.</text>
</comment>
<gene>
    <name evidence="3" type="ORF">B0A54_00408</name>
</gene>
<dbReference type="AlphaFoldDB" id="A0A4V5NA16"/>
<feature type="compositionally biased region" description="Acidic residues" evidence="1">
    <location>
        <begin position="270"/>
        <end position="283"/>
    </location>
</feature>
<protein>
    <recommendedName>
        <fullName evidence="2">C2 domain-containing protein</fullName>
    </recommendedName>
</protein>
<dbReference type="PROSITE" id="PS50004">
    <property type="entry name" value="C2"/>
    <property type="match status" value="1"/>
</dbReference>
<dbReference type="PANTHER" id="PTHR47052:SF3">
    <property type="entry name" value="INGRESSION PROTEIN 1"/>
    <property type="match status" value="1"/>
</dbReference>
<feature type="compositionally biased region" description="Polar residues" evidence="1">
    <location>
        <begin position="748"/>
        <end position="757"/>
    </location>
</feature>
<dbReference type="Gene3D" id="2.60.40.150">
    <property type="entry name" value="C2 domain"/>
    <property type="match status" value="1"/>
</dbReference>
<feature type="compositionally biased region" description="Basic residues" evidence="1">
    <location>
        <begin position="911"/>
        <end position="920"/>
    </location>
</feature>
<name>A0A4V5NA16_9PEZI</name>
<dbReference type="Pfam" id="PF00168">
    <property type="entry name" value="C2"/>
    <property type="match status" value="1"/>
</dbReference>
<dbReference type="InterPro" id="IPR035892">
    <property type="entry name" value="C2_domain_sf"/>
</dbReference>
<dbReference type="OrthoDB" id="270970at2759"/>
<sequence length="920" mass="99998">MATNAASNGPNGMHTAGIFADMTVDGPEIGTLVMIVDRGKNLPNRRTMGKQNPYCAARLGKEAKKTETDKRGGQTPRWDQELRFTVHDSPDYNNLKISAFSEDKKTDLIGEAWVSLADVLVPGGGKADRWQGLSCKGKYAGEIRIELTYYDSRPKPEKTRGESVGAEEDMFKQSVGGSGSGRGRVKRRPLPTNPNSGTTTPDAIPEMGVAMPGRAKHGPRDLGVPSRANSMPPEPVGYQPLPPAAPYAGHSASYGTPSRMPSQQTPPFEQCDEPQEYMEEQPYEEPYQQLDFLPELPPSNRQRTPTYQNLGSTHVQAAQPGSWQSRPQSHTGLPHSHSAPTVPIQRPSSQAYDEGYQLRTDFPEPIPDLDYQHHRLRQRRNDVPPGWQEEYGDAYDDRPTTSGTDDGAPPPPPMHSNSAPIVPQYAPSHQYSPVAAYSATPPGSRHHSVPSASPLQGVERRYAPSQHTPSRGHPQRGHSMDAYGTPPGQNYHEGIPPGLVPGQSTPPHERSGMVRAIPTRNNVADPYANTPPRPHPLSQEVARARSPLPYAGPRETSPLPYDPAPYQHDYRGRDAPPLIKPRALSPRPPPAPEQPALQARSSYNLQYPVRSAESADNSPLSTSQPRRPQAANRTPTTRKPASTQPSPIDTSRPPSSGVPFSPDSFDAYNPNAPRASPMGVSPHTPYHERPGAPPPRQESKGPIVNWHGQEIDPSDHLPVEAWAPEPEKKTPNKTYGLGRDREYGPRSANGTPTSSGRLSKDTVVHMRMKSASASDADTPPSAAGRNRLLKRNPNSARSPGAEPLREHQNFQAYSPGGSGGVPDPYAQAEYSRGFTDGRPAYGSRGGAPMGQMGQQMEYEYPQPYPHDALAREISSIDIGSSSSSSPGGGGGRYGRPVNGSVPPPTAYVPVRSHRDRHSYY</sequence>
<dbReference type="EMBL" id="NAJP01000001">
    <property type="protein sequence ID" value="TKA49739.1"/>
    <property type="molecule type" value="Genomic_DNA"/>
</dbReference>
<accession>A0A4V5NA16</accession>
<dbReference type="PANTHER" id="PTHR47052">
    <property type="entry name" value="CONSERVED SERINE PROLINE-RICH PROTEIN (AFU_ORTHOLOGUE AFUA_2G01790)"/>
    <property type="match status" value="1"/>
</dbReference>
<dbReference type="CDD" id="cd08681">
    <property type="entry name" value="C2_fungal_Inn1p-like"/>
    <property type="match status" value="1"/>
</dbReference>
<dbReference type="STRING" id="329885.A0A4V5NA16"/>
<dbReference type="InterPro" id="IPR037791">
    <property type="entry name" value="C2_fungal_Inn1"/>
</dbReference>
<feature type="compositionally biased region" description="Polar residues" evidence="1">
    <location>
        <begin position="614"/>
        <end position="654"/>
    </location>
</feature>
<feature type="compositionally biased region" description="Basic and acidic residues" evidence="1">
    <location>
        <begin position="709"/>
        <end position="718"/>
    </location>
</feature>
<reference evidence="3 4" key="1">
    <citation type="submission" date="2017-03" db="EMBL/GenBank/DDBJ databases">
        <title>Genomes of endolithic fungi from Antarctica.</title>
        <authorList>
            <person name="Coleine C."/>
            <person name="Masonjones S."/>
            <person name="Stajich J.E."/>
        </authorList>
    </citation>
    <scope>NUCLEOTIDE SEQUENCE [LARGE SCALE GENOMIC DNA]</scope>
    <source>
        <strain evidence="3 4">CCFEE 5311</strain>
    </source>
</reference>
<feature type="compositionally biased region" description="Polar residues" evidence="1">
    <location>
        <begin position="253"/>
        <end position="267"/>
    </location>
</feature>
<evidence type="ECO:0000259" key="2">
    <source>
        <dbReference type="PROSITE" id="PS50004"/>
    </source>
</evidence>
<feature type="compositionally biased region" description="Low complexity" evidence="1">
    <location>
        <begin position="770"/>
        <end position="783"/>
    </location>
</feature>